<dbReference type="InterPro" id="IPR008974">
    <property type="entry name" value="TRAF-like"/>
</dbReference>
<dbReference type="KEGG" id="crq:GCK72_012126"/>
<evidence type="ECO:0000313" key="2">
    <source>
        <dbReference type="Proteomes" id="UP000008281"/>
    </source>
</evidence>
<dbReference type="Proteomes" id="UP000008281">
    <property type="component" value="Unassembled WGS sequence"/>
</dbReference>
<dbReference type="InParanoid" id="E3MEQ2"/>
<accession>E3MEQ2</accession>
<name>E3MEQ2_CAERE</name>
<sequence length="389" mass="45868">MDARQSYLEHYPNPLGHFKSISNIENISSIVANRHQEKRIIDRGFVKMNIYFTHGIWMPDAMGDRLYLAVYCGVLCPEVKDWRIKANVKFVLHNLNEEQNSVEYDYGDVWFDNYNHEMPVIYQDTNISLDSLLDENFGYVKDNMMRVGTDIRVLEVEGFHQPTVVNYRVPPVDPFYKQLCKFSDAEIYINKTVMNTHWILRPYNRPIRDFLDLEIPKPSTGTLEEFLDCAYGYPIQMDTRAGIRDILRSAKFFKMRSVAQRAAQTIIHDLKYQKGLKQVINLGIEFSMRRVVHAWLNRMESISKKDLEDLNIEKMSGETMKAIVKRVFEINISKNFVKNEYPFLYPGQPDRAGREKVFFQQYDQNLEFIKIRTRLENYVSTERVAYKIG</sequence>
<dbReference type="EMBL" id="DS268439">
    <property type="protein sequence ID" value="EFP00459.1"/>
    <property type="molecule type" value="Genomic_DNA"/>
</dbReference>
<keyword evidence="2" id="KW-1185">Reference proteome</keyword>
<dbReference type="CTD" id="9816804"/>
<protein>
    <submittedName>
        <fullName evidence="1">Uncharacterized protein</fullName>
    </submittedName>
</protein>
<gene>
    <name evidence="1" type="ORF">CRE_21767</name>
</gene>
<dbReference type="RefSeq" id="XP_003105401.2">
    <property type="nucleotide sequence ID" value="XM_003105353.2"/>
</dbReference>
<proteinExistence type="predicted"/>
<evidence type="ECO:0000313" key="1">
    <source>
        <dbReference type="EMBL" id="EFP00459.1"/>
    </source>
</evidence>
<dbReference type="SUPFAM" id="SSF49599">
    <property type="entry name" value="TRAF domain-like"/>
    <property type="match status" value="1"/>
</dbReference>
<dbReference type="HOGENOM" id="CLU_071395_0_0_1"/>
<organism evidence="2">
    <name type="scientific">Caenorhabditis remanei</name>
    <name type="common">Caenorhabditis vulgaris</name>
    <dbReference type="NCBI Taxonomy" id="31234"/>
    <lineage>
        <taxon>Eukaryota</taxon>
        <taxon>Metazoa</taxon>
        <taxon>Ecdysozoa</taxon>
        <taxon>Nematoda</taxon>
        <taxon>Chromadorea</taxon>
        <taxon>Rhabditida</taxon>
        <taxon>Rhabditina</taxon>
        <taxon>Rhabditomorpha</taxon>
        <taxon>Rhabditoidea</taxon>
        <taxon>Rhabditidae</taxon>
        <taxon>Peloderinae</taxon>
        <taxon>Caenorhabditis</taxon>
    </lineage>
</organism>
<dbReference type="OrthoDB" id="5802690at2759"/>
<reference evidence="1" key="1">
    <citation type="submission" date="2007-07" db="EMBL/GenBank/DDBJ databases">
        <title>PCAP assembly of the Caenorhabditis remanei genome.</title>
        <authorList>
            <consortium name="The Caenorhabditis remanei Sequencing Consortium"/>
            <person name="Wilson R.K."/>
        </authorList>
    </citation>
    <scope>NUCLEOTIDE SEQUENCE [LARGE SCALE GENOMIC DNA]</scope>
    <source>
        <strain evidence="1">PB4641</strain>
    </source>
</reference>
<dbReference type="GeneID" id="9816804"/>
<dbReference type="AlphaFoldDB" id="E3MEQ2"/>
<dbReference type="Gene3D" id="2.60.210.10">
    <property type="entry name" value="Apoptosis, Tumor Necrosis Factor Receptor Associated Protein 2, Chain A"/>
    <property type="match status" value="1"/>
</dbReference>